<sequence length="165" mass="17766">MAHRPAGAVTIGWTQHHVMSSHCRPTLPFYPRRRHRAAASSLFGASSFPRPPSRAAAGTAPHFLLARPSSGWLGIASQSLPAGADFQLGFSPPPPHFAATGLRLRAGGRLPPPAEACPFRLDADWYAPRGLAGPRNLVTGTTAALRRDLRPFWGHDFRPLCPDPV</sequence>
<dbReference type="AlphaFoldDB" id="A0A8T0RB93"/>
<keyword evidence="2" id="KW-1185">Reference proteome</keyword>
<evidence type="ECO:0000313" key="2">
    <source>
        <dbReference type="Proteomes" id="UP000823388"/>
    </source>
</evidence>
<organism evidence="1 2">
    <name type="scientific">Panicum virgatum</name>
    <name type="common">Blackwell switchgrass</name>
    <dbReference type="NCBI Taxonomy" id="38727"/>
    <lineage>
        <taxon>Eukaryota</taxon>
        <taxon>Viridiplantae</taxon>
        <taxon>Streptophyta</taxon>
        <taxon>Embryophyta</taxon>
        <taxon>Tracheophyta</taxon>
        <taxon>Spermatophyta</taxon>
        <taxon>Magnoliopsida</taxon>
        <taxon>Liliopsida</taxon>
        <taxon>Poales</taxon>
        <taxon>Poaceae</taxon>
        <taxon>PACMAD clade</taxon>
        <taxon>Panicoideae</taxon>
        <taxon>Panicodae</taxon>
        <taxon>Paniceae</taxon>
        <taxon>Panicinae</taxon>
        <taxon>Panicum</taxon>
        <taxon>Panicum sect. Hiantes</taxon>
    </lineage>
</organism>
<dbReference type="EMBL" id="CM029047">
    <property type="protein sequence ID" value="KAG2582365.1"/>
    <property type="molecule type" value="Genomic_DNA"/>
</dbReference>
<name>A0A8T0RB93_PANVG</name>
<reference evidence="1" key="1">
    <citation type="submission" date="2020-05" db="EMBL/GenBank/DDBJ databases">
        <title>WGS assembly of Panicum virgatum.</title>
        <authorList>
            <person name="Lovell J.T."/>
            <person name="Jenkins J."/>
            <person name="Shu S."/>
            <person name="Juenger T.E."/>
            <person name="Schmutz J."/>
        </authorList>
    </citation>
    <scope>NUCLEOTIDE SEQUENCE</scope>
    <source>
        <strain evidence="1">AP13</strain>
    </source>
</reference>
<comment type="caution">
    <text evidence="1">The sequence shown here is derived from an EMBL/GenBank/DDBJ whole genome shotgun (WGS) entry which is preliminary data.</text>
</comment>
<dbReference type="Proteomes" id="UP000823388">
    <property type="component" value="Chromosome 6K"/>
</dbReference>
<accession>A0A8T0RB93</accession>
<evidence type="ECO:0000313" key="1">
    <source>
        <dbReference type="EMBL" id="KAG2582365.1"/>
    </source>
</evidence>
<protein>
    <submittedName>
        <fullName evidence="1">Uncharacterized protein</fullName>
    </submittedName>
</protein>
<gene>
    <name evidence="1" type="ORF">PVAP13_6KG105935</name>
</gene>
<proteinExistence type="predicted"/>